<evidence type="ECO:0000313" key="4">
    <source>
        <dbReference type="EMBL" id="CUU76687.1"/>
    </source>
</evidence>
<gene>
    <name evidence="4" type="ORF">ERS686654_00787</name>
</gene>
<keyword evidence="4" id="KW-0645">Protease</keyword>
<evidence type="ECO:0000259" key="2">
    <source>
        <dbReference type="Pfam" id="PF16221"/>
    </source>
</evidence>
<comment type="caution">
    <text evidence="4">The sequence shown here is derived from an EMBL/GenBank/DDBJ whole genome shotgun (WGS) entry which is preliminary data.</text>
</comment>
<organism evidence="4 5">
    <name type="scientific">Campylobacter hyointestinalis subsp. hyointestinalis</name>
    <dbReference type="NCBI Taxonomy" id="91352"/>
    <lineage>
        <taxon>Bacteria</taxon>
        <taxon>Pseudomonadati</taxon>
        <taxon>Campylobacterota</taxon>
        <taxon>Epsilonproteobacteria</taxon>
        <taxon>Campylobacterales</taxon>
        <taxon>Campylobacteraceae</taxon>
        <taxon>Campylobacter</taxon>
    </lineage>
</organism>
<dbReference type="Gene3D" id="1.10.10.10">
    <property type="entry name" value="Winged helix-like DNA-binding domain superfamily/Winged helix DNA-binding domain"/>
    <property type="match status" value="1"/>
</dbReference>
<keyword evidence="4" id="KW-0378">Hydrolase</keyword>
<dbReference type="Proteomes" id="UP000052237">
    <property type="component" value="Unassembled WGS sequence"/>
</dbReference>
<dbReference type="AlphaFoldDB" id="A0A0S4S2V4"/>
<dbReference type="Pfam" id="PF16254">
    <property type="entry name" value="DUF4910"/>
    <property type="match status" value="1"/>
</dbReference>
<dbReference type="Pfam" id="PF16221">
    <property type="entry name" value="HTH_47"/>
    <property type="match status" value="1"/>
</dbReference>
<dbReference type="Pfam" id="PF09940">
    <property type="entry name" value="DUF2172"/>
    <property type="match status" value="1"/>
</dbReference>
<accession>A0A0S4S2V4</accession>
<protein>
    <submittedName>
        <fullName evidence="4">Uncharacterized protein conserved in bacteria with an aminopeptidase-like domain</fullName>
    </submittedName>
</protein>
<keyword evidence="5" id="KW-1185">Reference proteome</keyword>
<dbReference type="InterPro" id="IPR032622">
    <property type="entry name" value="UCP01524_HTH"/>
</dbReference>
<dbReference type="InterPro" id="IPR032589">
    <property type="entry name" value="DUF4910"/>
</dbReference>
<dbReference type="EMBL" id="FAVB01000002">
    <property type="protein sequence ID" value="CUU76687.1"/>
    <property type="molecule type" value="Genomic_DNA"/>
</dbReference>
<feature type="domain" description="UCP01524 winged helix-turn-helix" evidence="2">
    <location>
        <begin position="252"/>
        <end position="322"/>
    </location>
</feature>
<dbReference type="InterPro" id="IPR036388">
    <property type="entry name" value="WH-like_DNA-bd_sf"/>
</dbReference>
<evidence type="ECO:0000259" key="3">
    <source>
        <dbReference type="Pfam" id="PF16254"/>
    </source>
</evidence>
<name>A0A0S4S2V4_CAMHY</name>
<reference evidence="4 5" key="1">
    <citation type="submission" date="2015-11" db="EMBL/GenBank/DDBJ databases">
        <authorList>
            <consortium name="Pathogen Informatics"/>
        </authorList>
    </citation>
    <scope>NUCLEOTIDE SEQUENCE [LARGE SCALE GENOMIC DNA]</scope>
    <source>
        <strain evidence="4 5">006A-0059</strain>
    </source>
</reference>
<evidence type="ECO:0000259" key="1">
    <source>
        <dbReference type="Pfam" id="PF09940"/>
    </source>
</evidence>
<dbReference type="GO" id="GO:0004177">
    <property type="term" value="F:aminopeptidase activity"/>
    <property type="evidence" value="ECO:0007669"/>
    <property type="project" value="UniProtKB-KW"/>
</dbReference>
<sequence>MYSLPDLPDAIPYVTSYYEKRWGFCISHNQRKALKDGIYKVFIDTEFKSDGELNYGEYFISATKQTSDEILISTYLCHPQMANNELSGPVVMSELIKWVRTLENRRFNYRFIIVPETIGSICYISKNYEALKQNVKAGFVLSCIGDERAYSVILSPDEDSLSDKAALHTIKFLSKNPKIYSFLYRGSDERQFNTPNLNLGIVTLCKSRFGEYKEYHTSLDDMSLVTKKGLEDGLNYAKNMILNLEINKIYCLNTTCEPNLGSRGIISTINTKGIHKSTMIIRDFLAYCNGKRSVIDIADKLSVEAKNLKDVIENLLKFELIKEVR</sequence>
<dbReference type="SUPFAM" id="SSF53187">
    <property type="entry name" value="Zn-dependent exopeptidases"/>
    <property type="match status" value="1"/>
</dbReference>
<feature type="domain" description="DUF4910" evidence="3">
    <location>
        <begin position="48"/>
        <end position="247"/>
    </location>
</feature>
<dbReference type="Gene3D" id="3.40.630.10">
    <property type="entry name" value="Zn peptidases"/>
    <property type="match status" value="1"/>
</dbReference>
<keyword evidence="4" id="KW-0031">Aminopeptidase</keyword>
<feature type="domain" description="DUF2172" evidence="1">
    <location>
        <begin position="2"/>
        <end position="46"/>
    </location>
</feature>
<dbReference type="InterPro" id="IPR032610">
    <property type="entry name" value="DUF2172"/>
</dbReference>
<proteinExistence type="predicted"/>
<evidence type="ECO:0000313" key="5">
    <source>
        <dbReference type="Proteomes" id="UP000052237"/>
    </source>
</evidence>